<dbReference type="InterPro" id="IPR036770">
    <property type="entry name" value="Ankyrin_rpt-contain_sf"/>
</dbReference>
<dbReference type="Gene3D" id="1.25.40.20">
    <property type="entry name" value="Ankyrin repeat-containing domain"/>
    <property type="match status" value="1"/>
</dbReference>
<organism evidence="1 2">
    <name type="scientific">Parenemella sanctibonifatiensis</name>
    <dbReference type="NCBI Taxonomy" id="2016505"/>
    <lineage>
        <taxon>Bacteria</taxon>
        <taxon>Bacillati</taxon>
        <taxon>Actinomycetota</taxon>
        <taxon>Actinomycetes</taxon>
        <taxon>Propionibacteriales</taxon>
        <taxon>Propionibacteriaceae</taxon>
        <taxon>Parenemella</taxon>
    </lineage>
</organism>
<comment type="caution">
    <text evidence="1">The sequence shown here is derived from an EMBL/GenBank/DDBJ whole genome shotgun (WGS) entry which is preliminary data.</text>
</comment>
<evidence type="ECO:0000313" key="1">
    <source>
        <dbReference type="EMBL" id="OYN89262.1"/>
    </source>
</evidence>
<dbReference type="Proteomes" id="UP000216533">
    <property type="component" value="Unassembled WGS sequence"/>
</dbReference>
<accession>A0A255EIJ9</accession>
<sequence>MSEKVRPLASAAQYGTVEEVRERLAVEGVNERSVTGLPPIVAALSNTDNAARRAIIDELLAAGADASVTIAPEGGNVLHVLLGSRKVDATEKAELLPLA</sequence>
<proteinExistence type="predicted"/>
<reference evidence="1 2" key="1">
    <citation type="submission" date="2017-07" db="EMBL/GenBank/DDBJ databases">
        <title>Draft whole genome sequences of clinical Proprionibacteriaceae strains.</title>
        <authorList>
            <person name="Bernier A.-M."/>
            <person name="Bernard K."/>
            <person name="Domingo M.-C."/>
        </authorList>
    </citation>
    <scope>NUCLEOTIDE SEQUENCE [LARGE SCALE GENOMIC DNA]</scope>
    <source>
        <strain evidence="1 2">NML 160184</strain>
    </source>
</reference>
<name>A0A255EIJ9_9ACTN</name>
<protein>
    <recommendedName>
        <fullName evidence="3">Ankyrin repeat domain-containing protein</fullName>
    </recommendedName>
</protein>
<dbReference type="AlphaFoldDB" id="A0A255EIJ9"/>
<evidence type="ECO:0000313" key="2">
    <source>
        <dbReference type="Proteomes" id="UP000216533"/>
    </source>
</evidence>
<evidence type="ECO:0008006" key="3">
    <source>
        <dbReference type="Google" id="ProtNLM"/>
    </source>
</evidence>
<gene>
    <name evidence="1" type="ORF">CGZ92_02795</name>
</gene>
<dbReference type="EMBL" id="NMVI01000009">
    <property type="protein sequence ID" value="OYN89262.1"/>
    <property type="molecule type" value="Genomic_DNA"/>
</dbReference>